<sequence>MVMRRGGLDRDEGGRGHDEAGLRAKLRQSPNAANDATGRDAFLCKAG</sequence>
<proteinExistence type="predicted"/>
<dbReference type="RefSeq" id="WP_176268230.1">
    <property type="nucleotide sequence ID" value="NZ_JABWGV010000006.1"/>
</dbReference>
<gene>
    <name evidence="2" type="ORF">HUV48_12990</name>
</gene>
<keyword evidence="3" id="KW-1185">Reference proteome</keyword>
<comment type="caution">
    <text evidence="2">The sequence shown here is derived from an EMBL/GenBank/DDBJ whole genome shotgun (WGS) entry which is preliminary data.</text>
</comment>
<organism evidence="2 3">
    <name type="scientific">Qipengyuania atrilutea</name>
    <dbReference type="NCBI Taxonomy" id="2744473"/>
    <lineage>
        <taxon>Bacteria</taxon>
        <taxon>Pseudomonadati</taxon>
        <taxon>Pseudomonadota</taxon>
        <taxon>Alphaproteobacteria</taxon>
        <taxon>Sphingomonadales</taxon>
        <taxon>Erythrobacteraceae</taxon>
        <taxon>Qipengyuania</taxon>
    </lineage>
</organism>
<dbReference type="EMBL" id="JABWGV010000006">
    <property type="protein sequence ID" value="NVD45924.1"/>
    <property type="molecule type" value="Genomic_DNA"/>
</dbReference>
<dbReference type="AlphaFoldDB" id="A0A850H1Q7"/>
<accession>A0A850H1Q7</accession>
<name>A0A850H1Q7_9SPHN</name>
<feature type="compositionally biased region" description="Basic and acidic residues" evidence="1">
    <location>
        <begin position="1"/>
        <end position="22"/>
    </location>
</feature>
<evidence type="ECO:0000256" key="1">
    <source>
        <dbReference type="SAM" id="MobiDB-lite"/>
    </source>
</evidence>
<evidence type="ECO:0000313" key="2">
    <source>
        <dbReference type="EMBL" id="NVD45924.1"/>
    </source>
</evidence>
<feature type="region of interest" description="Disordered" evidence="1">
    <location>
        <begin position="1"/>
        <end position="41"/>
    </location>
</feature>
<evidence type="ECO:0000313" key="3">
    <source>
        <dbReference type="Proteomes" id="UP000561438"/>
    </source>
</evidence>
<protein>
    <submittedName>
        <fullName evidence="2">Uncharacterized protein</fullName>
    </submittedName>
</protein>
<dbReference type="Proteomes" id="UP000561438">
    <property type="component" value="Unassembled WGS sequence"/>
</dbReference>
<reference evidence="2 3" key="1">
    <citation type="submission" date="2020-06" db="EMBL/GenBank/DDBJ databases">
        <title>Altererythrobacter sp. HHU K3-1.</title>
        <authorList>
            <person name="Zhang D."/>
            <person name="Xue H."/>
        </authorList>
    </citation>
    <scope>NUCLEOTIDE SEQUENCE [LARGE SCALE GENOMIC DNA]</scope>
    <source>
        <strain evidence="2 3">HHU K3-1</strain>
    </source>
</reference>